<keyword evidence="9" id="KW-1185">Reference proteome</keyword>
<dbReference type="PIRSF" id="PIRSF000216">
    <property type="entry name" value="NADH_DH_24kDa"/>
    <property type="match status" value="1"/>
</dbReference>
<evidence type="ECO:0000256" key="6">
    <source>
        <dbReference type="ARBA" id="ARBA00034078"/>
    </source>
</evidence>
<dbReference type="SUPFAM" id="SSF52833">
    <property type="entry name" value="Thioredoxin-like"/>
    <property type="match status" value="1"/>
</dbReference>
<dbReference type="PANTHER" id="PTHR10371">
    <property type="entry name" value="NADH DEHYDROGENASE UBIQUINONE FLAVOPROTEIN 2, MITOCHONDRIAL"/>
    <property type="match status" value="1"/>
</dbReference>
<evidence type="ECO:0000256" key="4">
    <source>
        <dbReference type="ARBA" id="ARBA00023004"/>
    </source>
</evidence>
<comment type="cofactor">
    <cofactor evidence="7">
        <name>[2Fe-2S] cluster</name>
        <dbReference type="ChEBI" id="CHEBI:190135"/>
    </cofactor>
    <text evidence="7">Binds 1 [2Fe-2S] cluster.</text>
</comment>
<dbReference type="Proteomes" id="UP000199306">
    <property type="component" value="Unassembled WGS sequence"/>
</dbReference>
<evidence type="ECO:0000256" key="2">
    <source>
        <dbReference type="ARBA" id="ARBA00022714"/>
    </source>
</evidence>
<comment type="cofactor">
    <cofactor evidence="6">
        <name>[2Fe-2S] cluster</name>
        <dbReference type="ChEBI" id="CHEBI:190135"/>
    </cofactor>
</comment>
<dbReference type="InterPro" id="IPR002023">
    <property type="entry name" value="NuoE-like"/>
</dbReference>
<keyword evidence="4 7" id="KW-0408">Iron</keyword>
<protein>
    <submittedName>
        <fullName evidence="8">NADH dehydrogenase subunit E</fullName>
    </submittedName>
</protein>
<dbReference type="RefSeq" id="WP_092017755.1">
    <property type="nucleotide sequence ID" value="NZ_FOXH01000007.1"/>
</dbReference>
<dbReference type="GO" id="GO:0046872">
    <property type="term" value="F:metal ion binding"/>
    <property type="evidence" value="ECO:0007669"/>
    <property type="project" value="UniProtKB-KW"/>
</dbReference>
<dbReference type="STRING" id="1079859.SAMN04515674_107125"/>
<dbReference type="PROSITE" id="PS01099">
    <property type="entry name" value="COMPLEX1_24K"/>
    <property type="match status" value="1"/>
</dbReference>
<reference evidence="8 9" key="1">
    <citation type="submission" date="2016-10" db="EMBL/GenBank/DDBJ databases">
        <authorList>
            <person name="de Groot N.N."/>
        </authorList>
    </citation>
    <scope>NUCLEOTIDE SEQUENCE [LARGE SCALE GENOMIC DNA]</scope>
    <source>
        <strain evidence="9">E92,LMG 26720,CCM 7988</strain>
    </source>
</reference>
<keyword evidence="3 7" id="KW-0479">Metal-binding</keyword>
<sequence>MVNTQTIQFPADTLELVHKIIKRYPEGKQKSALLPILHLAQAEWRWCSPEVMDYVAGLLNIKPVEVYEVATFYTMFHLEPVGEHVIEYCRTGPCCLMGGVDVYDHLKKKLGIETGETTPDGKFTVKEVECLAACGWGPVFQIREKYYMNLTNEKVDEIIEELSK</sequence>
<keyword evidence="2 7" id="KW-0001">2Fe-2S</keyword>
<dbReference type="CDD" id="cd03064">
    <property type="entry name" value="TRX_Fd_NuoE"/>
    <property type="match status" value="1"/>
</dbReference>
<dbReference type="NCBIfam" id="TIGR01958">
    <property type="entry name" value="nuoE_fam"/>
    <property type="match status" value="1"/>
</dbReference>
<proteinExistence type="inferred from homology"/>
<dbReference type="AlphaFoldDB" id="A0A1I5UDP4"/>
<dbReference type="OrthoDB" id="9807941at2"/>
<dbReference type="InterPro" id="IPR036249">
    <property type="entry name" value="Thioredoxin-like_sf"/>
</dbReference>
<evidence type="ECO:0000313" key="8">
    <source>
        <dbReference type="EMBL" id="SFP93344.1"/>
    </source>
</evidence>
<feature type="binding site" evidence="7">
    <location>
        <position position="94"/>
    </location>
    <ligand>
        <name>[2Fe-2S] cluster</name>
        <dbReference type="ChEBI" id="CHEBI:190135"/>
    </ligand>
</feature>
<evidence type="ECO:0000256" key="5">
    <source>
        <dbReference type="ARBA" id="ARBA00023014"/>
    </source>
</evidence>
<evidence type="ECO:0000256" key="1">
    <source>
        <dbReference type="ARBA" id="ARBA00010643"/>
    </source>
</evidence>
<dbReference type="Gene3D" id="1.10.10.1590">
    <property type="entry name" value="NADH-quinone oxidoreductase subunit E"/>
    <property type="match status" value="1"/>
</dbReference>
<dbReference type="EMBL" id="FOXH01000007">
    <property type="protein sequence ID" value="SFP93344.1"/>
    <property type="molecule type" value="Genomic_DNA"/>
</dbReference>
<organism evidence="8 9">
    <name type="scientific">Pseudarcicella hirudinis</name>
    <dbReference type="NCBI Taxonomy" id="1079859"/>
    <lineage>
        <taxon>Bacteria</taxon>
        <taxon>Pseudomonadati</taxon>
        <taxon>Bacteroidota</taxon>
        <taxon>Cytophagia</taxon>
        <taxon>Cytophagales</taxon>
        <taxon>Flectobacillaceae</taxon>
        <taxon>Pseudarcicella</taxon>
    </lineage>
</organism>
<gene>
    <name evidence="8" type="ORF">SAMN04515674_107125</name>
</gene>
<dbReference type="InterPro" id="IPR042128">
    <property type="entry name" value="NuoE_dom"/>
</dbReference>
<dbReference type="GO" id="GO:0003954">
    <property type="term" value="F:NADH dehydrogenase activity"/>
    <property type="evidence" value="ECO:0007669"/>
    <property type="project" value="TreeGrafter"/>
</dbReference>
<feature type="binding site" evidence="7">
    <location>
        <position position="130"/>
    </location>
    <ligand>
        <name>[2Fe-2S] cluster</name>
        <dbReference type="ChEBI" id="CHEBI:190135"/>
    </ligand>
</feature>
<feature type="binding site" evidence="7">
    <location>
        <position position="134"/>
    </location>
    <ligand>
        <name>[2Fe-2S] cluster</name>
        <dbReference type="ChEBI" id="CHEBI:190135"/>
    </ligand>
</feature>
<accession>A0A1I5UDP4</accession>
<dbReference type="PANTHER" id="PTHR10371:SF3">
    <property type="entry name" value="NADH DEHYDROGENASE [UBIQUINONE] FLAVOPROTEIN 2, MITOCHONDRIAL"/>
    <property type="match status" value="1"/>
</dbReference>
<dbReference type="GO" id="GO:0051537">
    <property type="term" value="F:2 iron, 2 sulfur cluster binding"/>
    <property type="evidence" value="ECO:0007669"/>
    <property type="project" value="UniProtKB-KW"/>
</dbReference>
<comment type="similarity">
    <text evidence="1">Belongs to the complex I 24 kDa subunit family.</text>
</comment>
<keyword evidence="5 7" id="KW-0411">Iron-sulfur</keyword>
<evidence type="ECO:0000313" key="9">
    <source>
        <dbReference type="Proteomes" id="UP000199306"/>
    </source>
</evidence>
<evidence type="ECO:0000256" key="7">
    <source>
        <dbReference type="PIRSR" id="PIRSR000216-1"/>
    </source>
</evidence>
<feature type="binding site" evidence="7">
    <location>
        <position position="89"/>
    </location>
    <ligand>
        <name>[2Fe-2S] cluster</name>
        <dbReference type="ChEBI" id="CHEBI:190135"/>
    </ligand>
</feature>
<evidence type="ECO:0000256" key="3">
    <source>
        <dbReference type="ARBA" id="ARBA00022723"/>
    </source>
</evidence>
<name>A0A1I5UDP4_9BACT</name>
<dbReference type="InterPro" id="IPR041921">
    <property type="entry name" value="NuoE_N"/>
</dbReference>
<dbReference type="Gene3D" id="3.40.30.10">
    <property type="entry name" value="Glutaredoxin"/>
    <property type="match status" value="1"/>
</dbReference>
<dbReference type="FunFam" id="1.10.10.1590:FF:000001">
    <property type="entry name" value="NADH-quinone oxidoreductase subunit E"/>
    <property type="match status" value="1"/>
</dbReference>
<dbReference type="Pfam" id="PF01257">
    <property type="entry name" value="2Fe-2S_thioredx"/>
    <property type="match status" value="1"/>
</dbReference>